<dbReference type="Gene3D" id="3.40.50.2300">
    <property type="match status" value="1"/>
</dbReference>
<feature type="modified residue" description="4-aspartylphosphate" evidence="1">
    <location>
        <position position="59"/>
    </location>
</feature>
<dbReference type="RefSeq" id="WP_131962406.1">
    <property type="nucleotide sequence ID" value="NZ_SMFL01000022.1"/>
</dbReference>
<dbReference type="PANTHER" id="PTHR44520">
    <property type="entry name" value="RESPONSE REGULATOR RCP1-RELATED"/>
    <property type="match status" value="1"/>
</dbReference>
<protein>
    <submittedName>
        <fullName evidence="3">Response regulator</fullName>
    </submittedName>
</protein>
<dbReference type="SUPFAM" id="SSF52172">
    <property type="entry name" value="CheY-like"/>
    <property type="match status" value="1"/>
</dbReference>
<feature type="domain" description="Response regulatory" evidence="2">
    <location>
        <begin position="2"/>
        <end position="128"/>
    </location>
</feature>
<evidence type="ECO:0000256" key="1">
    <source>
        <dbReference type="PROSITE-ProRule" id="PRU00169"/>
    </source>
</evidence>
<evidence type="ECO:0000313" key="3">
    <source>
        <dbReference type="EMBL" id="TDE09001.1"/>
    </source>
</evidence>
<dbReference type="InterPro" id="IPR052893">
    <property type="entry name" value="TCS_response_regulator"/>
</dbReference>
<keyword evidence="1" id="KW-0597">Phosphoprotein</keyword>
<dbReference type="InterPro" id="IPR001789">
    <property type="entry name" value="Sig_transdc_resp-reg_receiver"/>
</dbReference>
<name>A0A4R5DB24_9BACT</name>
<organism evidence="3 4">
    <name type="scientific">Dyadobacter psychrotolerans</name>
    <dbReference type="NCBI Taxonomy" id="2541721"/>
    <lineage>
        <taxon>Bacteria</taxon>
        <taxon>Pseudomonadati</taxon>
        <taxon>Bacteroidota</taxon>
        <taxon>Cytophagia</taxon>
        <taxon>Cytophagales</taxon>
        <taxon>Spirosomataceae</taxon>
        <taxon>Dyadobacter</taxon>
    </lineage>
</organism>
<keyword evidence="4" id="KW-1185">Reference proteome</keyword>
<dbReference type="PANTHER" id="PTHR44520:SF2">
    <property type="entry name" value="RESPONSE REGULATOR RCP1"/>
    <property type="match status" value="1"/>
</dbReference>
<accession>A0A4R5DB24</accession>
<dbReference type="AlphaFoldDB" id="A0A4R5DB24"/>
<dbReference type="SMART" id="SM00448">
    <property type="entry name" value="REC"/>
    <property type="match status" value="1"/>
</dbReference>
<dbReference type="Proteomes" id="UP000294850">
    <property type="component" value="Unassembled WGS sequence"/>
</dbReference>
<proteinExistence type="predicted"/>
<dbReference type="EMBL" id="SMFL01000022">
    <property type="protein sequence ID" value="TDE09001.1"/>
    <property type="molecule type" value="Genomic_DNA"/>
</dbReference>
<dbReference type="InterPro" id="IPR011006">
    <property type="entry name" value="CheY-like_superfamily"/>
</dbReference>
<evidence type="ECO:0000259" key="2">
    <source>
        <dbReference type="PROSITE" id="PS50110"/>
    </source>
</evidence>
<dbReference type="PROSITE" id="PS50110">
    <property type="entry name" value="RESPONSE_REGULATORY"/>
    <property type="match status" value="1"/>
</dbReference>
<sequence length="131" mass="14781">MIIGVIDDDLVYKFVVRTLIGRTSPTSSIIELNDGQEAIEFINQNKYQLSALPDIILLDINMPRLNGWQFLDQLRDSSIAHYSPSIYMVSSSSDIGDITMARTYKEITRLISKPIPLQVIREILSQANTGH</sequence>
<comment type="caution">
    <text evidence="3">The sequence shown here is derived from an EMBL/GenBank/DDBJ whole genome shotgun (WGS) entry which is preliminary data.</text>
</comment>
<evidence type="ECO:0000313" key="4">
    <source>
        <dbReference type="Proteomes" id="UP000294850"/>
    </source>
</evidence>
<reference evidence="3 4" key="1">
    <citation type="submission" date="2019-03" db="EMBL/GenBank/DDBJ databases">
        <title>Dyadobacter AR-3-6 sp. nov., isolated from arctic soil.</title>
        <authorList>
            <person name="Chaudhary D.K."/>
        </authorList>
    </citation>
    <scope>NUCLEOTIDE SEQUENCE [LARGE SCALE GENOMIC DNA]</scope>
    <source>
        <strain evidence="3 4">AR-3-6</strain>
    </source>
</reference>
<gene>
    <name evidence="3" type="ORF">E0F88_31430</name>
</gene>
<dbReference type="Pfam" id="PF00072">
    <property type="entry name" value="Response_reg"/>
    <property type="match status" value="1"/>
</dbReference>
<dbReference type="OrthoDB" id="1524091at2"/>
<dbReference type="GO" id="GO:0000160">
    <property type="term" value="P:phosphorelay signal transduction system"/>
    <property type="evidence" value="ECO:0007669"/>
    <property type="project" value="InterPro"/>
</dbReference>